<proteinExistence type="predicted"/>
<dbReference type="RefSeq" id="WP_151001011.1">
    <property type="nucleotide sequence ID" value="NZ_BPQY01000528.1"/>
</dbReference>
<name>A0A6L3SX79_9HYPH</name>
<organism evidence="2 3">
    <name type="scientific">Methylobacterium soli</name>
    <dbReference type="NCBI Taxonomy" id="553447"/>
    <lineage>
        <taxon>Bacteria</taxon>
        <taxon>Pseudomonadati</taxon>
        <taxon>Pseudomonadota</taxon>
        <taxon>Alphaproteobacteria</taxon>
        <taxon>Hyphomicrobiales</taxon>
        <taxon>Methylobacteriaceae</taxon>
        <taxon>Methylobacterium</taxon>
    </lineage>
</organism>
<evidence type="ECO:0000313" key="2">
    <source>
        <dbReference type="EMBL" id="KAB1078391.1"/>
    </source>
</evidence>
<sequence length="113" mass="12598">MKRKFFTSALLTAALCATLCAPVTAEGLAGLTQRPARLTSIDSRQLDGLLIGKTKEEIRALLGKPSTDFGEYWYYWPTRLQVYDAEEGAYSRGSLMIRFDISYYGAAIGYEVQ</sequence>
<keyword evidence="3" id="KW-1185">Reference proteome</keyword>
<evidence type="ECO:0000256" key="1">
    <source>
        <dbReference type="SAM" id="SignalP"/>
    </source>
</evidence>
<gene>
    <name evidence="2" type="ORF">F6X53_15005</name>
</gene>
<dbReference type="AlphaFoldDB" id="A0A6L3SX79"/>
<dbReference type="Proteomes" id="UP000474159">
    <property type="component" value="Unassembled WGS sequence"/>
</dbReference>
<dbReference type="EMBL" id="VZZK01000014">
    <property type="protein sequence ID" value="KAB1078391.1"/>
    <property type="molecule type" value="Genomic_DNA"/>
</dbReference>
<evidence type="ECO:0008006" key="4">
    <source>
        <dbReference type="Google" id="ProtNLM"/>
    </source>
</evidence>
<keyword evidence="1" id="KW-0732">Signal</keyword>
<feature type="chain" id="PRO_5027028154" description="Outer membrane protein assembly factor BamE" evidence="1">
    <location>
        <begin position="26"/>
        <end position="113"/>
    </location>
</feature>
<protein>
    <recommendedName>
        <fullName evidence="4">Outer membrane protein assembly factor BamE</fullName>
    </recommendedName>
</protein>
<comment type="caution">
    <text evidence="2">The sequence shown here is derived from an EMBL/GenBank/DDBJ whole genome shotgun (WGS) entry which is preliminary data.</text>
</comment>
<evidence type="ECO:0000313" key="3">
    <source>
        <dbReference type="Proteomes" id="UP000474159"/>
    </source>
</evidence>
<feature type="signal peptide" evidence="1">
    <location>
        <begin position="1"/>
        <end position="25"/>
    </location>
</feature>
<reference evidence="2 3" key="1">
    <citation type="submission" date="2019-09" db="EMBL/GenBank/DDBJ databases">
        <title>YIM 48816 draft genome.</title>
        <authorList>
            <person name="Jiang L."/>
        </authorList>
    </citation>
    <scope>NUCLEOTIDE SEQUENCE [LARGE SCALE GENOMIC DNA]</scope>
    <source>
        <strain evidence="2 3">YIM 48816</strain>
    </source>
</reference>
<accession>A0A6L3SX79</accession>